<dbReference type="InterPro" id="IPR020845">
    <property type="entry name" value="AMP-binding_CS"/>
</dbReference>
<feature type="domain" description="AMP-dependent synthetase/ligase" evidence="3">
    <location>
        <begin position="45"/>
        <end position="447"/>
    </location>
</feature>
<dbReference type="InterPro" id="IPR042099">
    <property type="entry name" value="ANL_N_sf"/>
</dbReference>
<dbReference type="Proteomes" id="UP000442535">
    <property type="component" value="Unassembled WGS sequence"/>
</dbReference>
<accession>A0A7K0K3Z4</accession>
<dbReference type="GO" id="GO:0016020">
    <property type="term" value="C:membrane"/>
    <property type="evidence" value="ECO:0007669"/>
    <property type="project" value="TreeGrafter"/>
</dbReference>
<evidence type="ECO:0000313" key="5">
    <source>
        <dbReference type="Proteomes" id="UP000442535"/>
    </source>
</evidence>
<dbReference type="RefSeq" id="WP_154545528.1">
    <property type="nucleotide sequence ID" value="NZ_VUMY01000014.1"/>
</dbReference>
<dbReference type="Pfam" id="PF23562">
    <property type="entry name" value="AMP-binding_C_3"/>
    <property type="match status" value="1"/>
</dbReference>
<keyword evidence="4" id="KW-0436">Ligase</keyword>
<dbReference type="Gene3D" id="3.40.50.12780">
    <property type="entry name" value="N-terminal domain of ligase-like"/>
    <property type="match status" value="1"/>
</dbReference>
<evidence type="ECO:0000259" key="3">
    <source>
        <dbReference type="Pfam" id="PF00501"/>
    </source>
</evidence>
<dbReference type="Pfam" id="PF00501">
    <property type="entry name" value="AMP-binding"/>
    <property type="match status" value="1"/>
</dbReference>
<sequence length="662" mass="71878">MAEAQDFISPLKVKTLPDGTMEAHNPSPVDIPRSWNIVKLLLNRVKRNPEGTLIERKAGLGHEWQKISAKQFLDEVDSVSRGLIALGLEPGSHMAIMAHTSYEWTLLDYACWSAGAVNVPLYETSSIHQIGVVIKEADIKIAFAENARLAEAIEAAAAKVNRQVKVLSLDLGAIAALHEAGRTVAQVRVDEARKGLNMDSPATIIYTSGTSGDPKGTVLTHGNFTTLVWSNMEWMPEFSRDPRARLLLFLPLAHVYARLLEVFMLSGEGVLGHAPNIKNLLPDIGSFKPTYLLVVPRVLEKIYNSADAQAGISKPKHMVFKRAVNTAIAYSRALDTPEGPSRRLRLRHAFYEQLVYRTIMGLLGGKCSFVISGGGALGERLGHFYRGIGLSVLEGYGMTESCGPITVNTTHLNRIGTVGAPVCSATVRVTPQSEIWLKGPTVSPGYLRSDKNDGVFKADGWLNSGDLGTMDKSGLLTITGRAKEILVTAGGKNVVPATLEEPLQSHPLISQIMVVGEGKPFVGALVTLDAEMLPGWLKKKGLEPMDVTSASHHPAVQASISRAIDKANAGVSRAESIREFRILPFDFTEANGMLTPSMKIRRSVVLEKCVTEIADIYKDVESPELEEKSGVMAGIASMPDLSKVTGYFKNMLTFPHREDSGD</sequence>
<dbReference type="InterPro" id="IPR000873">
    <property type="entry name" value="AMP-dep_synth/lig_dom"/>
</dbReference>
<dbReference type="AlphaFoldDB" id="A0A7K0K3Z4"/>
<gene>
    <name evidence="4" type="ORF">FYJ63_07885</name>
</gene>
<comment type="caution">
    <text evidence="4">The sequence shown here is derived from an EMBL/GenBank/DDBJ whole genome shotgun (WGS) entry which is preliminary data.</text>
</comment>
<keyword evidence="2" id="KW-0067">ATP-binding</keyword>
<dbReference type="PANTHER" id="PTHR43272:SF33">
    <property type="entry name" value="AMP-BINDING DOMAIN-CONTAINING PROTEIN-RELATED"/>
    <property type="match status" value="1"/>
</dbReference>
<evidence type="ECO:0000256" key="2">
    <source>
        <dbReference type="ARBA" id="ARBA00022840"/>
    </source>
</evidence>
<evidence type="ECO:0000313" key="4">
    <source>
        <dbReference type="EMBL" id="MST50154.1"/>
    </source>
</evidence>
<protein>
    <submittedName>
        <fullName evidence="4">Long-chain fatty acid--CoA ligase</fullName>
    </submittedName>
</protein>
<dbReference type="PROSITE" id="PS00455">
    <property type="entry name" value="AMP_BINDING"/>
    <property type="match status" value="1"/>
</dbReference>
<organism evidence="4 5">
    <name type="scientific">Mobiluncus porci</name>
    <dbReference type="NCBI Taxonomy" id="2652278"/>
    <lineage>
        <taxon>Bacteria</taxon>
        <taxon>Bacillati</taxon>
        <taxon>Actinomycetota</taxon>
        <taxon>Actinomycetes</taxon>
        <taxon>Actinomycetales</taxon>
        <taxon>Actinomycetaceae</taxon>
        <taxon>Mobiluncus</taxon>
    </lineage>
</organism>
<evidence type="ECO:0000256" key="1">
    <source>
        <dbReference type="ARBA" id="ARBA00022741"/>
    </source>
</evidence>
<keyword evidence="1" id="KW-0547">Nucleotide-binding</keyword>
<reference evidence="4 5" key="1">
    <citation type="submission" date="2019-08" db="EMBL/GenBank/DDBJ databases">
        <title>In-depth cultivation of the pig gut microbiome towards novel bacterial diversity and tailored functional studies.</title>
        <authorList>
            <person name="Wylensek D."/>
            <person name="Hitch T.C.A."/>
            <person name="Clavel T."/>
        </authorList>
    </citation>
    <scope>NUCLEOTIDE SEQUENCE [LARGE SCALE GENOMIC DNA]</scope>
    <source>
        <strain evidence="4 5">RF-GAM-744-WT-7</strain>
    </source>
</reference>
<dbReference type="EMBL" id="VUMY01000014">
    <property type="protein sequence ID" value="MST50154.1"/>
    <property type="molecule type" value="Genomic_DNA"/>
</dbReference>
<dbReference type="CDD" id="cd05907">
    <property type="entry name" value="VL_LC_FACS_like"/>
    <property type="match status" value="1"/>
</dbReference>
<dbReference type="GO" id="GO:0004467">
    <property type="term" value="F:long-chain fatty acid-CoA ligase activity"/>
    <property type="evidence" value="ECO:0007669"/>
    <property type="project" value="TreeGrafter"/>
</dbReference>
<dbReference type="SUPFAM" id="SSF56801">
    <property type="entry name" value="Acetyl-CoA synthetase-like"/>
    <property type="match status" value="1"/>
</dbReference>
<name>A0A7K0K3Z4_9ACTO</name>
<keyword evidence="5" id="KW-1185">Reference proteome</keyword>
<dbReference type="GO" id="GO:0005524">
    <property type="term" value="F:ATP binding"/>
    <property type="evidence" value="ECO:0007669"/>
    <property type="project" value="UniProtKB-KW"/>
</dbReference>
<dbReference type="PANTHER" id="PTHR43272">
    <property type="entry name" value="LONG-CHAIN-FATTY-ACID--COA LIGASE"/>
    <property type="match status" value="1"/>
</dbReference>
<proteinExistence type="predicted"/>